<evidence type="ECO:0000256" key="2">
    <source>
        <dbReference type="ARBA" id="ARBA00022840"/>
    </source>
</evidence>
<organism evidence="5 6">
    <name type="scientific">Agrococcus casei LMG 22410</name>
    <dbReference type="NCBI Taxonomy" id="1255656"/>
    <lineage>
        <taxon>Bacteria</taxon>
        <taxon>Bacillati</taxon>
        <taxon>Actinomycetota</taxon>
        <taxon>Actinomycetes</taxon>
        <taxon>Micrococcales</taxon>
        <taxon>Microbacteriaceae</taxon>
        <taxon>Agrococcus</taxon>
    </lineage>
</organism>
<evidence type="ECO:0000313" key="5">
    <source>
        <dbReference type="EMBL" id="SJM63734.1"/>
    </source>
</evidence>
<keyword evidence="2 5" id="KW-0067">ATP-binding</keyword>
<evidence type="ECO:0000313" key="6">
    <source>
        <dbReference type="Proteomes" id="UP000195787"/>
    </source>
</evidence>
<gene>
    <name evidence="5" type="ORF">CZ674_09240</name>
</gene>
<dbReference type="FunFam" id="3.40.50.300:FF:000011">
    <property type="entry name" value="Putative ABC transporter ATP-binding component"/>
    <property type="match status" value="1"/>
</dbReference>
<feature type="compositionally biased region" description="Basic and acidic residues" evidence="3">
    <location>
        <begin position="302"/>
        <end position="313"/>
    </location>
</feature>
<evidence type="ECO:0000256" key="3">
    <source>
        <dbReference type="SAM" id="MobiDB-lite"/>
    </source>
</evidence>
<feature type="domain" description="ABC transporter" evidence="4">
    <location>
        <begin position="15"/>
        <end position="281"/>
    </location>
</feature>
<dbReference type="InterPro" id="IPR027417">
    <property type="entry name" value="P-loop_NTPase"/>
</dbReference>
<feature type="domain" description="ABC transporter" evidence="4">
    <location>
        <begin position="355"/>
        <end position="557"/>
    </location>
</feature>
<dbReference type="PROSITE" id="PS50893">
    <property type="entry name" value="ABC_TRANSPORTER_2"/>
    <property type="match status" value="2"/>
</dbReference>
<dbReference type="Pfam" id="PF00005">
    <property type="entry name" value="ABC_tran"/>
    <property type="match status" value="2"/>
</dbReference>
<protein>
    <submittedName>
        <fullName evidence="5">Putative ABC transporter ATP-binding protein</fullName>
    </submittedName>
</protein>
<dbReference type="InterPro" id="IPR051309">
    <property type="entry name" value="ABCF_ATPase"/>
</dbReference>
<dbReference type="InterPro" id="IPR003593">
    <property type="entry name" value="AAA+_ATPase"/>
</dbReference>
<dbReference type="AlphaFoldDB" id="A0A1R4G6C2"/>
<feature type="region of interest" description="Disordered" evidence="3">
    <location>
        <begin position="294"/>
        <end position="313"/>
    </location>
</feature>
<dbReference type="PANTHER" id="PTHR42855:SF2">
    <property type="entry name" value="DRUG RESISTANCE ABC TRANSPORTER,ATP-BINDING PROTEIN"/>
    <property type="match status" value="1"/>
</dbReference>
<dbReference type="GO" id="GO:0005524">
    <property type="term" value="F:ATP binding"/>
    <property type="evidence" value="ECO:0007669"/>
    <property type="project" value="UniProtKB-KW"/>
</dbReference>
<evidence type="ECO:0000259" key="4">
    <source>
        <dbReference type="PROSITE" id="PS50893"/>
    </source>
</evidence>
<dbReference type="RefSeq" id="WP_086992259.1">
    <property type="nucleotide sequence ID" value="NZ_FUHU01000038.1"/>
</dbReference>
<dbReference type="SUPFAM" id="SSF52540">
    <property type="entry name" value="P-loop containing nucleoside triphosphate hydrolases"/>
    <property type="match status" value="2"/>
</dbReference>
<keyword evidence="1" id="KW-0547">Nucleotide-binding</keyword>
<dbReference type="Gene3D" id="3.40.50.300">
    <property type="entry name" value="P-loop containing nucleotide triphosphate hydrolases"/>
    <property type="match status" value="2"/>
</dbReference>
<proteinExistence type="predicted"/>
<dbReference type="SMART" id="SM00382">
    <property type="entry name" value="AAA"/>
    <property type="match status" value="2"/>
</dbReference>
<dbReference type="OrthoDB" id="3239744at2"/>
<name>A0A1R4G6C2_9MICO</name>
<dbReference type="EMBL" id="FUHU01000038">
    <property type="protein sequence ID" value="SJM63734.1"/>
    <property type="molecule type" value="Genomic_DNA"/>
</dbReference>
<accession>A0A1R4G6C2</accession>
<dbReference type="InterPro" id="IPR003439">
    <property type="entry name" value="ABC_transporter-like_ATP-bd"/>
</dbReference>
<dbReference type="GO" id="GO:0016887">
    <property type="term" value="F:ATP hydrolysis activity"/>
    <property type="evidence" value="ECO:0007669"/>
    <property type="project" value="InterPro"/>
</dbReference>
<dbReference type="CDD" id="cd03221">
    <property type="entry name" value="ABCF_EF-3"/>
    <property type="match status" value="1"/>
</dbReference>
<reference evidence="5 6" key="1">
    <citation type="submission" date="2017-02" db="EMBL/GenBank/DDBJ databases">
        <authorList>
            <person name="Peterson S.W."/>
        </authorList>
    </citation>
    <scope>NUCLEOTIDE SEQUENCE [LARGE SCALE GENOMIC DNA]</scope>
    <source>
        <strain evidence="5 6">LMG 22410</strain>
    </source>
</reference>
<dbReference type="Proteomes" id="UP000195787">
    <property type="component" value="Unassembled WGS sequence"/>
</dbReference>
<keyword evidence="6" id="KW-1185">Reference proteome</keyword>
<evidence type="ECO:0000256" key="1">
    <source>
        <dbReference type="ARBA" id="ARBA00022741"/>
    </source>
</evidence>
<dbReference type="PANTHER" id="PTHR42855">
    <property type="entry name" value="ABC TRANSPORTER ATP-BINDING SUBUNIT"/>
    <property type="match status" value="1"/>
</dbReference>
<sequence length="559" mass="59240">MSFVSGGTIAASAHISVDGVSLSFAGRRVLTDISFSAASGSRTGLIGENGSGKSTLLNVIAGDLRPDSGTVSVHLRGSSEPSIGMLRQEPEFAPGADVRSVLDDAVARIRAAGDALETAAALLAEHADDPAAQLEYAAALDQAERLDPWGLDARIERALSGLGLGGIALDSPVGTLSGGQRSRTALAALLLGDPDVLLLDEPTNHLDDAASAFLAGVLRDRQGPVVMASHDRAFLDDVATGLIDLDPSQDSPAAGMGVTRFTGTYTAYLAARADARARWQRQHDDEQAQLRRLRAGVSESQTHGHPERGPRTEARASKKFYADRNAKTVARRVNDVRAKLDRLEQDQIQKPPRELSFAGIPWRTTLAAAGPVLTAADVAVEGRLLPTTVSMSSGEHLLVTGANGSGKSTLLHVLAGRLQPTGGSVQTAPRQRIGLLSQDAQLPDPHERGPDRSAQQAYEDAVGPRLASRVPLADFGLLAERDARRPVAQLSRGQVQRVALAAVLAAAPDVLLLDEPTNHLSLLLVTQLEEALVEYPGVVVVASHDRWLRERWHGLELRL</sequence>
<dbReference type="GeneID" id="303173396"/>